<evidence type="ECO:0000256" key="6">
    <source>
        <dbReference type="SAM" id="MobiDB-lite"/>
    </source>
</evidence>
<dbReference type="RefSeq" id="WP_227229939.1">
    <property type="nucleotide sequence ID" value="NZ_JAJCVJ010000002.1"/>
</dbReference>
<keyword evidence="3 7" id="KW-0812">Transmembrane</keyword>
<dbReference type="PANTHER" id="PTHR10057:SF0">
    <property type="entry name" value="TRANSLOCATOR PROTEIN"/>
    <property type="match status" value="1"/>
</dbReference>
<comment type="subcellular location">
    <subcellularLocation>
        <location evidence="1">Membrane</location>
        <topology evidence="1">Multi-pass membrane protein</topology>
    </subcellularLocation>
</comment>
<reference evidence="8 9" key="1">
    <citation type="journal article" date="2019" name="Int. J. Syst. Evol. Microbiol.">
        <title>The Global Catalogue of Microorganisms (GCM) 10K type strain sequencing project: providing services to taxonomists for standard genome sequencing and annotation.</title>
        <authorList>
            <consortium name="The Broad Institute Genomics Platform"/>
            <consortium name="The Broad Institute Genome Sequencing Center for Infectious Disease"/>
            <person name="Wu L."/>
            <person name="Ma J."/>
        </authorList>
    </citation>
    <scope>NUCLEOTIDE SEQUENCE [LARGE SCALE GENOMIC DNA]</scope>
    <source>
        <strain evidence="8 9">CGMCC 1.12237</strain>
    </source>
</reference>
<proteinExistence type="inferred from homology"/>
<evidence type="ECO:0000256" key="4">
    <source>
        <dbReference type="ARBA" id="ARBA00022989"/>
    </source>
</evidence>
<evidence type="ECO:0000256" key="3">
    <source>
        <dbReference type="ARBA" id="ARBA00022692"/>
    </source>
</evidence>
<evidence type="ECO:0000313" key="8">
    <source>
        <dbReference type="EMBL" id="MFC5367694.1"/>
    </source>
</evidence>
<feature type="transmembrane region" description="Helical" evidence="7">
    <location>
        <begin position="155"/>
        <end position="174"/>
    </location>
</feature>
<dbReference type="PIRSF" id="PIRSF005859">
    <property type="entry name" value="PBR"/>
    <property type="match status" value="1"/>
</dbReference>
<dbReference type="InterPro" id="IPR004307">
    <property type="entry name" value="TspO_MBR"/>
</dbReference>
<evidence type="ECO:0000256" key="7">
    <source>
        <dbReference type="SAM" id="Phobius"/>
    </source>
</evidence>
<feature type="transmembrane region" description="Helical" evidence="7">
    <location>
        <begin position="69"/>
        <end position="90"/>
    </location>
</feature>
<gene>
    <name evidence="8" type="ORF">ACFPJ5_12190</name>
</gene>
<feature type="transmembrane region" description="Helical" evidence="7">
    <location>
        <begin position="29"/>
        <end position="49"/>
    </location>
</feature>
<evidence type="ECO:0000256" key="1">
    <source>
        <dbReference type="ARBA" id="ARBA00004141"/>
    </source>
</evidence>
<keyword evidence="5 7" id="KW-0472">Membrane</keyword>
<keyword evidence="4 7" id="KW-1133">Transmembrane helix</keyword>
<sequence>MTVSETQTRDAGGQSPGDQSAGGLDRRDLLTAGGFVLLVNAVGASGALLGGPGSPWFAALTKPWFYPPGWAFGVVWTALFSLMGVALWLVWRAGTDRREVRVAIGAFAGQMVLNLAWTPAFFSLQRPLVALGIILALWVAILGTMVAFRRVSRWAALLLGPYLLWVSFAAVLNFELWRLN</sequence>
<keyword evidence="9" id="KW-1185">Reference proteome</keyword>
<feature type="transmembrane region" description="Helical" evidence="7">
    <location>
        <begin position="102"/>
        <end position="122"/>
    </location>
</feature>
<dbReference type="Proteomes" id="UP001596201">
    <property type="component" value="Unassembled WGS sequence"/>
</dbReference>
<dbReference type="FunFam" id="1.20.1260.100:FF:000001">
    <property type="entry name" value="translocator protein 2"/>
    <property type="match status" value="1"/>
</dbReference>
<dbReference type="PANTHER" id="PTHR10057">
    <property type="entry name" value="PERIPHERAL-TYPE BENZODIAZEPINE RECEPTOR"/>
    <property type="match status" value="1"/>
</dbReference>
<dbReference type="CDD" id="cd15904">
    <property type="entry name" value="TSPO_MBR"/>
    <property type="match status" value="1"/>
</dbReference>
<dbReference type="InterPro" id="IPR038330">
    <property type="entry name" value="TspO/MBR-related_sf"/>
</dbReference>
<feature type="transmembrane region" description="Helical" evidence="7">
    <location>
        <begin position="128"/>
        <end position="148"/>
    </location>
</feature>
<dbReference type="AlphaFoldDB" id="A0ABD5RCH5"/>
<comment type="caution">
    <text evidence="8">The sequence shown here is derived from an EMBL/GenBank/DDBJ whole genome shotgun (WGS) entry which is preliminary data.</text>
</comment>
<accession>A0ABD5RCH5</accession>
<evidence type="ECO:0000256" key="2">
    <source>
        <dbReference type="ARBA" id="ARBA00007524"/>
    </source>
</evidence>
<dbReference type="EMBL" id="JBHSKX010000002">
    <property type="protein sequence ID" value="MFC5367694.1"/>
    <property type="molecule type" value="Genomic_DNA"/>
</dbReference>
<dbReference type="GO" id="GO:0033013">
    <property type="term" value="P:tetrapyrrole metabolic process"/>
    <property type="evidence" value="ECO:0007669"/>
    <property type="project" value="UniProtKB-ARBA"/>
</dbReference>
<organism evidence="8 9">
    <name type="scientific">Salinirubrum litoreum</name>
    <dbReference type="NCBI Taxonomy" id="1126234"/>
    <lineage>
        <taxon>Archaea</taxon>
        <taxon>Methanobacteriati</taxon>
        <taxon>Methanobacteriota</taxon>
        <taxon>Stenosarchaea group</taxon>
        <taxon>Halobacteria</taxon>
        <taxon>Halobacteriales</taxon>
        <taxon>Haloferacaceae</taxon>
        <taxon>Salinirubrum</taxon>
    </lineage>
</organism>
<dbReference type="GO" id="GO:0016020">
    <property type="term" value="C:membrane"/>
    <property type="evidence" value="ECO:0007669"/>
    <property type="project" value="UniProtKB-SubCell"/>
</dbReference>
<name>A0ABD5RCH5_9EURY</name>
<dbReference type="Pfam" id="PF03073">
    <property type="entry name" value="TspO_MBR"/>
    <property type="match status" value="1"/>
</dbReference>
<feature type="region of interest" description="Disordered" evidence="6">
    <location>
        <begin position="1"/>
        <end position="24"/>
    </location>
</feature>
<evidence type="ECO:0000256" key="5">
    <source>
        <dbReference type="ARBA" id="ARBA00023136"/>
    </source>
</evidence>
<comment type="similarity">
    <text evidence="2">Belongs to the TspO/BZRP family.</text>
</comment>
<protein>
    <submittedName>
        <fullName evidence="8">TspO/MBR family protein</fullName>
    </submittedName>
</protein>
<dbReference type="Gene3D" id="1.20.1260.100">
    <property type="entry name" value="TspO/MBR protein"/>
    <property type="match status" value="1"/>
</dbReference>
<evidence type="ECO:0000313" key="9">
    <source>
        <dbReference type="Proteomes" id="UP001596201"/>
    </source>
</evidence>